<dbReference type="SUPFAM" id="SSF56300">
    <property type="entry name" value="Metallo-dependent phosphatases"/>
    <property type="match status" value="1"/>
</dbReference>
<sequence length="260" mass="27899">MTRILQISDLHIMPEGQLFHGKIDTAAALQDMLTGLAGLLPVIGPVERLVISGDLTETGCEGAYDHLRAIMEKAPLPWCAIPGNHDSRAAMRAFAAGADWMPGDGPINWREDLDDVTILGLDTLVEGAAHGSVSEQTLEWLTATLRDLAGRPVLVFMHHPPFATGITAMDAIGLTPHPRLEAVLRDHVGPVQIACGHVHRMIKGQYAGRQVTIAPGTSHAVGLNLQIDAGPEFIPRHSGAILHDIGLGWRSLLISPDDFC</sequence>
<dbReference type="Proteomes" id="UP000315400">
    <property type="component" value="Unassembled WGS sequence"/>
</dbReference>
<gene>
    <name evidence="6" type="ORF">FKY71_11895</name>
</gene>
<keyword evidence="2" id="KW-0378">Hydrolase</keyword>
<evidence type="ECO:0000313" key="7">
    <source>
        <dbReference type="Proteomes" id="UP000315400"/>
    </source>
</evidence>
<dbReference type="Pfam" id="PF00149">
    <property type="entry name" value="Metallophos"/>
    <property type="match status" value="1"/>
</dbReference>
<protein>
    <submittedName>
        <fullName evidence="6">Phosphodiesterase</fullName>
    </submittedName>
</protein>
<dbReference type="InterPro" id="IPR004843">
    <property type="entry name" value="Calcineurin-like_PHP"/>
</dbReference>
<evidence type="ECO:0000256" key="4">
    <source>
        <dbReference type="ARBA" id="ARBA00025742"/>
    </source>
</evidence>
<accession>A0A540VPX6</accession>
<evidence type="ECO:0000256" key="3">
    <source>
        <dbReference type="ARBA" id="ARBA00023004"/>
    </source>
</evidence>
<dbReference type="InterPro" id="IPR050884">
    <property type="entry name" value="CNP_phosphodiesterase-III"/>
</dbReference>
<dbReference type="PANTHER" id="PTHR42988">
    <property type="entry name" value="PHOSPHOHYDROLASE"/>
    <property type="match status" value="1"/>
</dbReference>
<keyword evidence="1" id="KW-0479">Metal-binding</keyword>
<keyword evidence="3" id="KW-0408">Iron</keyword>
<comment type="caution">
    <text evidence="6">The sequence shown here is derived from an EMBL/GenBank/DDBJ whole genome shotgun (WGS) entry which is preliminary data.</text>
</comment>
<organism evidence="6 7">
    <name type="scientific">Spiribacter salinus</name>
    <dbReference type="NCBI Taxonomy" id="1335746"/>
    <lineage>
        <taxon>Bacteria</taxon>
        <taxon>Pseudomonadati</taxon>
        <taxon>Pseudomonadota</taxon>
        <taxon>Gammaproteobacteria</taxon>
        <taxon>Chromatiales</taxon>
        <taxon>Ectothiorhodospiraceae</taxon>
        <taxon>Spiribacter</taxon>
    </lineage>
</organism>
<comment type="similarity">
    <text evidence="4">Belongs to the cyclic nucleotide phosphodiesterase class-III family.</text>
</comment>
<dbReference type="PANTHER" id="PTHR42988:SF2">
    <property type="entry name" value="CYCLIC NUCLEOTIDE PHOSPHODIESTERASE CBUA0032-RELATED"/>
    <property type="match status" value="1"/>
</dbReference>
<dbReference type="EMBL" id="VIFK01000133">
    <property type="protein sequence ID" value="TQE98805.1"/>
    <property type="molecule type" value="Genomic_DNA"/>
</dbReference>
<evidence type="ECO:0000256" key="2">
    <source>
        <dbReference type="ARBA" id="ARBA00022801"/>
    </source>
</evidence>
<feature type="domain" description="Calcineurin-like phosphoesterase" evidence="5">
    <location>
        <begin position="3"/>
        <end position="200"/>
    </location>
</feature>
<evidence type="ECO:0000313" key="6">
    <source>
        <dbReference type="EMBL" id="TQE98805.1"/>
    </source>
</evidence>
<dbReference type="Gene3D" id="3.60.21.40">
    <property type="entry name" value="GpdQ, catalytic alpha/beta sandwich domain"/>
    <property type="match status" value="1"/>
</dbReference>
<dbReference type="Gene3D" id="3.30.750.180">
    <property type="entry name" value="GpdQ, beta-strand dimerisation domain"/>
    <property type="match status" value="1"/>
</dbReference>
<dbReference type="AlphaFoldDB" id="A0A540VPX6"/>
<proteinExistence type="inferred from homology"/>
<evidence type="ECO:0000256" key="1">
    <source>
        <dbReference type="ARBA" id="ARBA00022723"/>
    </source>
</evidence>
<evidence type="ECO:0000259" key="5">
    <source>
        <dbReference type="Pfam" id="PF00149"/>
    </source>
</evidence>
<dbReference type="InterPro" id="IPR042283">
    <property type="entry name" value="GpdQ_catalytic"/>
</dbReference>
<dbReference type="GO" id="GO:0016787">
    <property type="term" value="F:hydrolase activity"/>
    <property type="evidence" value="ECO:0007669"/>
    <property type="project" value="UniProtKB-KW"/>
</dbReference>
<reference evidence="6 7" key="1">
    <citation type="submission" date="2019-06" db="EMBL/GenBank/DDBJ databases">
        <title>Metagenome assembled Genome of Spiribacter salinus SL48-SHIP from the microbial mat of Salt Lake 48 (Novosibirsk region, Russia).</title>
        <authorList>
            <person name="Shipova A."/>
            <person name="Rozanov A.S."/>
            <person name="Bryanskaya A.V."/>
            <person name="Peltek S.E."/>
        </authorList>
    </citation>
    <scope>NUCLEOTIDE SEQUENCE [LARGE SCALE GENOMIC DNA]</scope>
    <source>
        <strain evidence="6">SL48-SHIP-2</strain>
    </source>
</reference>
<dbReference type="GO" id="GO:0046872">
    <property type="term" value="F:metal ion binding"/>
    <property type="evidence" value="ECO:0007669"/>
    <property type="project" value="UniProtKB-KW"/>
</dbReference>
<dbReference type="InterPro" id="IPR042281">
    <property type="entry name" value="GpdQ_beta-strand"/>
</dbReference>
<name>A0A540VPX6_9GAMM</name>
<dbReference type="InterPro" id="IPR029052">
    <property type="entry name" value="Metallo-depent_PP-like"/>
</dbReference>